<reference evidence="2 3" key="1">
    <citation type="journal article" date="2019" name="Commun. Biol.">
        <title>The bagworm genome reveals a unique fibroin gene that provides high tensile strength.</title>
        <authorList>
            <person name="Kono N."/>
            <person name="Nakamura H."/>
            <person name="Ohtoshi R."/>
            <person name="Tomita M."/>
            <person name="Numata K."/>
            <person name="Arakawa K."/>
        </authorList>
    </citation>
    <scope>NUCLEOTIDE SEQUENCE [LARGE SCALE GENOMIC DNA]</scope>
</reference>
<dbReference type="EMBL" id="BGZK01000414">
    <property type="protein sequence ID" value="GBP42260.1"/>
    <property type="molecule type" value="Genomic_DNA"/>
</dbReference>
<feature type="region of interest" description="Disordered" evidence="1">
    <location>
        <begin position="357"/>
        <end position="384"/>
    </location>
</feature>
<evidence type="ECO:0000313" key="3">
    <source>
        <dbReference type="Proteomes" id="UP000299102"/>
    </source>
</evidence>
<comment type="caution">
    <text evidence="2">The sequence shown here is derived from an EMBL/GenBank/DDBJ whole genome shotgun (WGS) entry which is preliminary data.</text>
</comment>
<evidence type="ECO:0000313" key="2">
    <source>
        <dbReference type="EMBL" id="GBP42260.1"/>
    </source>
</evidence>
<gene>
    <name evidence="2" type="ORF">EVAR_29859_1</name>
</gene>
<name>A0A4C1VUQ5_EUMVA</name>
<evidence type="ECO:0000256" key="1">
    <source>
        <dbReference type="SAM" id="MobiDB-lite"/>
    </source>
</evidence>
<proteinExistence type="predicted"/>
<dbReference type="InterPro" id="IPR029034">
    <property type="entry name" value="Cystine-knot_cytokine"/>
</dbReference>
<dbReference type="OrthoDB" id="6381819at2759"/>
<evidence type="ECO:0008006" key="4">
    <source>
        <dbReference type="Google" id="ProtNLM"/>
    </source>
</evidence>
<sequence>MKEHTLHPRGGSRGRKDNWTHILYCVVGVEASTSRFEGNALDRGATAAACDRINLAFFFDRVQSRASTSIGKVLASRSYRPNHPIRVKYVKRSASLVVTSLMTKIVGSTQHVIDQRGQFLNPYPSEQKGRENQRQRQNQGSTPWWCVERWARTTTRAGCATHSRPTCAAVCQYTIIHIPHISCTVQLTKLCRSELAASDILRRSEDELEATGAWKRAHWREMQTVLRRESANTANSTGVVECCPSVLEMVKPRGGRTPSSLYVELYEDGENRQHLYELSCADGVANRPCRFIDARLYNRSRCVQKYSYSYALVRNLATTEMPHRHRREGHFSMPGSGSWSMDYVQVRAGCECQITPERRNNHRKRSERHRQRKRNRRIEEDEET</sequence>
<accession>A0A4C1VUQ5</accession>
<keyword evidence="3" id="KW-1185">Reference proteome</keyword>
<dbReference type="Gene3D" id="2.10.90.10">
    <property type="entry name" value="Cystine-knot cytokines"/>
    <property type="match status" value="1"/>
</dbReference>
<dbReference type="SUPFAM" id="SSF57501">
    <property type="entry name" value="Cystine-knot cytokines"/>
    <property type="match status" value="1"/>
</dbReference>
<organism evidence="2 3">
    <name type="scientific">Eumeta variegata</name>
    <name type="common">Bagworm moth</name>
    <name type="synonym">Eumeta japonica</name>
    <dbReference type="NCBI Taxonomy" id="151549"/>
    <lineage>
        <taxon>Eukaryota</taxon>
        <taxon>Metazoa</taxon>
        <taxon>Ecdysozoa</taxon>
        <taxon>Arthropoda</taxon>
        <taxon>Hexapoda</taxon>
        <taxon>Insecta</taxon>
        <taxon>Pterygota</taxon>
        <taxon>Neoptera</taxon>
        <taxon>Endopterygota</taxon>
        <taxon>Lepidoptera</taxon>
        <taxon>Glossata</taxon>
        <taxon>Ditrysia</taxon>
        <taxon>Tineoidea</taxon>
        <taxon>Psychidae</taxon>
        <taxon>Oiketicinae</taxon>
        <taxon>Eumeta</taxon>
    </lineage>
</organism>
<feature type="compositionally biased region" description="Basic residues" evidence="1">
    <location>
        <begin position="360"/>
        <end position="376"/>
    </location>
</feature>
<dbReference type="Proteomes" id="UP000299102">
    <property type="component" value="Unassembled WGS sequence"/>
</dbReference>
<dbReference type="AlphaFoldDB" id="A0A4C1VUQ5"/>
<protein>
    <recommendedName>
        <fullName evidence="4">Spaetzle domain-containing protein</fullName>
    </recommendedName>
</protein>